<dbReference type="Proteomes" id="UP001448207">
    <property type="component" value="Unassembled WGS sequence"/>
</dbReference>
<feature type="domain" description="ELYS-like" evidence="4">
    <location>
        <begin position="683"/>
        <end position="863"/>
    </location>
</feature>
<reference evidence="5 6" key="1">
    <citation type="submission" date="2024-04" db="EMBL/GenBank/DDBJ databases">
        <title>Symmetric and asymmetric DNA N6-adenine methylation regulates different biological responses in Mucorales.</title>
        <authorList>
            <consortium name="Lawrence Berkeley National Laboratory"/>
            <person name="Lax C."/>
            <person name="Mondo S.J."/>
            <person name="Osorio-Concepcion M."/>
            <person name="Muszewska A."/>
            <person name="Corrochano-Luque M."/>
            <person name="Gutierrez G."/>
            <person name="Riley R."/>
            <person name="Lipzen A."/>
            <person name="Guo J."/>
            <person name="Hundley H."/>
            <person name="Amirebrahimi M."/>
            <person name="Ng V."/>
            <person name="Lorenzo-Gutierrez D."/>
            <person name="Binder U."/>
            <person name="Yang J."/>
            <person name="Song Y."/>
            <person name="Canovas D."/>
            <person name="Navarro E."/>
            <person name="Freitag M."/>
            <person name="Gabaldon T."/>
            <person name="Grigoriev I.V."/>
            <person name="Corrochano L.M."/>
            <person name="Nicolas F.E."/>
            <person name="Garre V."/>
        </authorList>
    </citation>
    <scope>NUCLEOTIDE SEQUENCE [LARGE SCALE GENOMIC DNA]</scope>
    <source>
        <strain evidence="5 6">L51</strain>
    </source>
</reference>
<evidence type="ECO:0000259" key="4">
    <source>
        <dbReference type="Pfam" id="PF13934"/>
    </source>
</evidence>
<dbReference type="Pfam" id="PF13934">
    <property type="entry name" value="ELYS"/>
    <property type="match status" value="1"/>
</dbReference>
<name>A0ABR3B1V6_PHYBL</name>
<dbReference type="InterPro" id="IPR025151">
    <property type="entry name" value="ELYS_dom"/>
</dbReference>
<feature type="region of interest" description="Disordered" evidence="3">
    <location>
        <begin position="113"/>
        <end position="143"/>
    </location>
</feature>
<feature type="region of interest" description="Disordered" evidence="3">
    <location>
        <begin position="67"/>
        <end position="87"/>
    </location>
</feature>
<evidence type="ECO:0000256" key="1">
    <source>
        <dbReference type="ARBA" id="ARBA00004123"/>
    </source>
</evidence>
<accession>A0ABR3B1V6</accession>
<dbReference type="EMBL" id="JBCLYO010000006">
    <property type="protein sequence ID" value="KAL0087730.1"/>
    <property type="molecule type" value="Genomic_DNA"/>
</dbReference>
<evidence type="ECO:0000256" key="3">
    <source>
        <dbReference type="SAM" id="MobiDB-lite"/>
    </source>
</evidence>
<sequence>MIQDIKINDDASGCMILFLDRITYLPIPTESRISETGYTSEDVFETHEIQDDSPEPTHMEDMISEISKPEKESYTSEIPISTSTPYHDTVLDKESDISLLTSLSLQIQNDTQDNRTTIKSNSTKNEKEGFDETTEDTESISSSVSKSVMDDLAKDVTEDYSILKSQKEIAEHESQINFCDIPAQEQTIASIHQDECDIDTDLDSPIQQKEMEDEISPLSILKECTDGIVLPENQEDSIHTEDQTEEYSCNSTISKVSENCYVEIGLTSISRYSHVKCSQDPNQLAKPLPSNDGEDNFDAADMEVDEIEYTATEEYIASLKLPSDRLNMLCVRDHDEYSDSRPRVVEKKPSEHITITDKTFEEIRNDPSKIVYKVDHDGPSNRHSTVTEEKSVEKFGVINYTAEEQPSDSLKSLDILDTEDVSDSRSITAEKDPTVPIDVDDRVSKSSLNDRTKEIQYMPNNEIKEYTQGPTSSKKSNPTEPYLDLIQENISESVGTTESNLDKLLSNSGDPSYDKTIGSSRNLELLVPVESPTIDKGLSHETASNVLEGCNYGNSSVDTPGIEPSSVEDVSRNSVSLYENDLPDDVIYHKPHLSENTSTNIPAVPTSDKGMPMRRENSVSREPPTNGGFIPEPVIETVSPTIALDLYESDELYIYTLIRYVDPSCLNVFKSILQPAQRIEFVSKLNIDDHIKECALHYISNDTNSMVPKDPQAISAITLPNDTRIKLDMFWYLDNGKYKEGIDLFKSTRLDFNDVTRVVHRLSKHFDKIDIPEVPTESALDFSNRNLYKKQRISLERTIHPESSGSENFKKGKDLETSSRGQFIRSKADGILKKELSNRSIDDFLALATTLEEHDILSQYCWEHPEPISKLFIMHGCISRCLYGDILILDSMIKKAVTDGTIKVDKKIYRCCSLLADVARGCIPKIVLDLPLEIFGRPAGRANCILDQGG</sequence>
<comment type="caution">
    <text evidence="5">The sequence shown here is derived from an EMBL/GenBank/DDBJ whole genome shotgun (WGS) entry which is preliminary data.</text>
</comment>
<feature type="compositionally biased region" description="Polar residues" evidence="3">
    <location>
        <begin position="75"/>
        <end position="86"/>
    </location>
</feature>
<keyword evidence="6" id="KW-1185">Reference proteome</keyword>
<evidence type="ECO:0000313" key="5">
    <source>
        <dbReference type="EMBL" id="KAL0087730.1"/>
    </source>
</evidence>
<comment type="subcellular location">
    <subcellularLocation>
        <location evidence="1">Nucleus</location>
    </subcellularLocation>
</comment>
<organism evidence="5 6">
    <name type="scientific">Phycomyces blakesleeanus</name>
    <dbReference type="NCBI Taxonomy" id="4837"/>
    <lineage>
        <taxon>Eukaryota</taxon>
        <taxon>Fungi</taxon>
        <taxon>Fungi incertae sedis</taxon>
        <taxon>Mucoromycota</taxon>
        <taxon>Mucoromycotina</taxon>
        <taxon>Mucoromycetes</taxon>
        <taxon>Mucorales</taxon>
        <taxon>Phycomycetaceae</taxon>
        <taxon>Phycomyces</taxon>
    </lineage>
</organism>
<gene>
    <name evidence="5" type="ORF">J3Q64DRAFT_1734141</name>
</gene>
<feature type="region of interest" description="Disordered" evidence="3">
    <location>
        <begin position="592"/>
        <end position="632"/>
    </location>
</feature>
<proteinExistence type="predicted"/>
<keyword evidence="2" id="KW-0539">Nucleus</keyword>
<evidence type="ECO:0000313" key="6">
    <source>
        <dbReference type="Proteomes" id="UP001448207"/>
    </source>
</evidence>
<evidence type="ECO:0000256" key="2">
    <source>
        <dbReference type="ARBA" id="ARBA00023242"/>
    </source>
</evidence>
<protein>
    <recommendedName>
        <fullName evidence="4">ELYS-like domain-containing protein</fullName>
    </recommendedName>
</protein>
<feature type="compositionally biased region" description="Polar residues" evidence="3">
    <location>
        <begin position="113"/>
        <end position="123"/>
    </location>
</feature>